<sequence>MTTAAFYKKIGLEERIPALKRKLDKKLFYEQADLSPKEKNVLAKQVERIELTYLLTPATIYIQLFHNEEYQHEGIMFMTVQLRAQTTEQQITVLETMIHGALPNPVILTLYW</sequence>
<keyword evidence="2" id="KW-1185">Reference proteome</keyword>
<gene>
    <name evidence="1" type="ORF">BpJC7_21110</name>
</gene>
<evidence type="ECO:0000313" key="1">
    <source>
        <dbReference type="EMBL" id="GER70808.1"/>
    </source>
</evidence>
<dbReference type="InterPro" id="IPR025503">
    <property type="entry name" value="DUF4391"/>
</dbReference>
<accession>A0A5J4JJV1</accession>
<dbReference type="RefSeq" id="WP_151681296.1">
    <property type="nucleotide sequence ID" value="NZ_BKZQ01000027.1"/>
</dbReference>
<dbReference type="Proteomes" id="UP000391919">
    <property type="component" value="Unassembled WGS sequence"/>
</dbReference>
<dbReference type="EMBL" id="BKZQ01000027">
    <property type="protein sequence ID" value="GER70808.1"/>
    <property type="molecule type" value="Genomic_DNA"/>
</dbReference>
<name>A0A5J4JJV1_9BACI</name>
<organism evidence="1 2">
    <name type="scientific">Weizmannia acidilactici</name>
    <dbReference type="NCBI Taxonomy" id="2607726"/>
    <lineage>
        <taxon>Bacteria</taxon>
        <taxon>Bacillati</taxon>
        <taxon>Bacillota</taxon>
        <taxon>Bacilli</taxon>
        <taxon>Bacillales</taxon>
        <taxon>Bacillaceae</taxon>
        <taxon>Heyndrickxia</taxon>
    </lineage>
</organism>
<dbReference type="Pfam" id="PF14335">
    <property type="entry name" value="DUF4391"/>
    <property type="match status" value="1"/>
</dbReference>
<evidence type="ECO:0000313" key="2">
    <source>
        <dbReference type="Proteomes" id="UP000391919"/>
    </source>
</evidence>
<proteinExistence type="predicted"/>
<protein>
    <submittedName>
        <fullName evidence="1">Uncharacterized protein</fullName>
    </submittedName>
</protein>
<dbReference type="AlphaFoldDB" id="A0A5J4JJV1"/>
<comment type="caution">
    <text evidence="1">The sequence shown here is derived from an EMBL/GenBank/DDBJ whole genome shotgun (WGS) entry which is preliminary data.</text>
</comment>
<reference evidence="1 2" key="1">
    <citation type="submission" date="2019-09" db="EMBL/GenBank/DDBJ databases">
        <title>Draft genome sequence of Bacillus sp. JC-7.</title>
        <authorList>
            <person name="Tanaka N."/>
            <person name="Shiwa Y."/>
            <person name="Fujita N."/>
            <person name="Tanasupawat S."/>
        </authorList>
    </citation>
    <scope>NUCLEOTIDE SEQUENCE [LARGE SCALE GENOMIC DNA]</scope>
    <source>
        <strain evidence="1 2">JC-7</strain>
    </source>
</reference>